<evidence type="ECO:0000313" key="2">
    <source>
        <dbReference type="Proteomes" id="UP000464954"/>
    </source>
</evidence>
<dbReference type="AlphaFoldDB" id="A0A6P1M521"/>
<name>A0A6P1M521_9BACT</name>
<dbReference type="Proteomes" id="UP000464954">
    <property type="component" value="Chromosome"/>
</dbReference>
<dbReference type="SUPFAM" id="SSF55021">
    <property type="entry name" value="ACT-like"/>
    <property type="match status" value="1"/>
</dbReference>
<evidence type="ECO:0000313" key="1">
    <source>
        <dbReference type="EMBL" id="QHI69889.1"/>
    </source>
</evidence>
<sequence>MEKRLGFVGIIIEEREANAAAVNELLGRFGSIVVARMGVPYEKRSCSAITLIVDATTDELGVLTGKLGCLPGVSVKSMLSKAK</sequence>
<dbReference type="KEGG" id="taer:GT409_10645"/>
<dbReference type="InterPro" id="IPR023860">
    <property type="entry name" value="FeFe-hyd_TM1266"/>
</dbReference>
<protein>
    <submittedName>
        <fullName evidence="1">CopG family transcriptional regulator</fullName>
    </submittedName>
</protein>
<accession>A0A6P1M521</accession>
<dbReference type="InterPro" id="IPR045865">
    <property type="entry name" value="ACT-like_dom_sf"/>
</dbReference>
<organism evidence="1 2">
    <name type="scientific">Tichowtungia aerotolerans</name>
    <dbReference type="NCBI Taxonomy" id="2697043"/>
    <lineage>
        <taxon>Bacteria</taxon>
        <taxon>Pseudomonadati</taxon>
        <taxon>Kiritimatiellota</taxon>
        <taxon>Tichowtungiia</taxon>
        <taxon>Tichowtungiales</taxon>
        <taxon>Tichowtungiaceae</taxon>
        <taxon>Tichowtungia</taxon>
    </lineage>
</organism>
<dbReference type="Pfam" id="PF21699">
    <property type="entry name" value="TM1266-like"/>
    <property type="match status" value="1"/>
</dbReference>
<keyword evidence="2" id="KW-1185">Reference proteome</keyword>
<dbReference type="Gene3D" id="3.30.70.1150">
    <property type="entry name" value="ACT-like. Chain A, domain 2"/>
    <property type="match status" value="1"/>
</dbReference>
<dbReference type="InterPro" id="IPR027271">
    <property type="entry name" value="Acetolactate_synth/TF_NikR_C"/>
</dbReference>
<dbReference type="RefSeq" id="WP_160629071.1">
    <property type="nucleotide sequence ID" value="NZ_CP047593.1"/>
</dbReference>
<dbReference type="EMBL" id="CP047593">
    <property type="protein sequence ID" value="QHI69889.1"/>
    <property type="molecule type" value="Genomic_DNA"/>
</dbReference>
<gene>
    <name evidence="1" type="ORF">GT409_10645</name>
</gene>
<proteinExistence type="predicted"/>
<dbReference type="NCBIfam" id="TIGR03959">
    <property type="entry name" value="hyd_TM1266"/>
    <property type="match status" value="1"/>
</dbReference>
<reference evidence="1 2" key="1">
    <citation type="submission" date="2020-01" db="EMBL/GenBank/DDBJ databases">
        <title>Ponticoccus aerotolerans gen. nov., sp. nov., an anaerobic bacterium and proposal of Ponticoccusceae fam. nov., Ponticoccusles ord. nov. and Ponticoccuse classis nov. in the phylum Kiritimatiellaeota.</title>
        <authorList>
            <person name="Zhou L.Y."/>
            <person name="Du Z.J."/>
        </authorList>
    </citation>
    <scope>NUCLEOTIDE SEQUENCE [LARGE SCALE GENOMIC DNA]</scope>
    <source>
        <strain evidence="1 2">S-5007</strain>
    </source>
</reference>